<dbReference type="GO" id="GO:0008168">
    <property type="term" value="F:methyltransferase activity"/>
    <property type="evidence" value="ECO:0007669"/>
    <property type="project" value="UniProtKB-KW"/>
</dbReference>
<keyword evidence="4" id="KW-1185">Reference proteome</keyword>
<dbReference type="Gene3D" id="3.40.50.150">
    <property type="entry name" value="Vaccinia Virus protein VP39"/>
    <property type="match status" value="1"/>
</dbReference>
<organism evidence="3 4">
    <name type="scientific">Saccharothrix xinjiangensis</name>
    <dbReference type="NCBI Taxonomy" id="204798"/>
    <lineage>
        <taxon>Bacteria</taxon>
        <taxon>Bacillati</taxon>
        <taxon>Actinomycetota</taxon>
        <taxon>Actinomycetes</taxon>
        <taxon>Pseudonocardiales</taxon>
        <taxon>Pseudonocardiaceae</taxon>
        <taxon>Saccharothrix</taxon>
    </lineage>
</organism>
<accession>A0ABV9Y143</accession>
<dbReference type="InterPro" id="IPR052514">
    <property type="entry name" value="SAM-dependent_MTase"/>
</dbReference>
<dbReference type="Pfam" id="PF05050">
    <property type="entry name" value="Methyltransf_21"/>
    <property type="match status" value="1"/>
</dbReference>
<dbReference type="NCBIfam" id="TIGR01444">
    <property type="entry name" value="fkbM_fam"/>
    <property type="match status" value="1"/>
</dbReference>
<dbReference type="PANTHER" id="PTHR34203">
    <property type="entry name" value="METHYLTRANSFERASE, FKBM FAMILY PROTEIN"/>
    <property type="match status" value="1"/>
</dbReference>
<reference evidence="4" key="1">
    <citation type="journal article" date="2019" name="Int. J. Syst. Evol. Microbiol.">
        <title>The Global Catalogue of Microorganisms (GCM) 10K type strain sequencing project: providing services to taxonomists for standard genome sequencing and annotation.</title>
        <authorList>
            <consortium name="The Broad Institute Genomics Platform"/>
            <consortium name="The Broad Institute Genome Sequencing Center for Infectious Disease"/>
            <person name="Wu L."/>
            <person name="Ma J."/>
        </authorList>
    </citation>
    <scope>NUCLEOTIDE SEQUENCE [LARGE SCALE GENOMIC DNA]</scope>
    <source>
        <strain evidence="4">KCTC 12848</strain>
    </source>
</reference>
<feature type="compositionally biased region" description="Basic residues" evidence="1">
    <location>
        <begin position="264"/>
        <end position="274"/>
    </location>
</feature>
<feature type="region of interest" description="Disordered" evidence="1">
    <location>
        <begin position="251"/>
        <end position="274"/>
    </location>
</feature>
<proteinExistence type="predicted"/>
<evidence type="ECO:0000313" key="4">
    <source>
        <dbReference type="Proteomes" id="UP001595833"/>
    </source>
</evidence>
<keyword evidence="3" id="KW-0808">Transferase</keyword>
<dbReference type="Proteomes" id="UP001595833">
    <property type="component" value="Unassembled WGS sequence"/>
</dbReference>
<dbReference type="GO" id="GO:0032259">
    <property type="term" value="P:methylation"/>
    <property type="evidence" value="ECO:0007669"/>
    <property type="project" value="UniProtKB-KW"/>
</dbReference>
<feature type="domain" description="Methyltransferase FkbM" evidence="2">
    <location>
        <begin position="50"/>
        <end position="226"/>
    </location>
</feature>
<sequence>MPVDTRAVLPRFRDRLVDGGIRALARTSRWVEPELLGLRDLVGPGDVCLDVGAALGLYTAELSRLVGPSGAVHSVEPLPFAHVAPSRLLGLRDRPGVRWHRLALGARSGTRTMSVPLRGGRPVSGRSFLTDGAAGLGSNAEFDDHAEVLVPTCTLDEFRDRLGVDRVDFVKVDVEGAELDVLRGGVALVERDAPAFLLEIEQRHLDRFRRSAASVVDWLADRGYRMSTWDGGVWRGAGRVDERRRNYLFTHRDLTPPGTAGRGSRPRARRSPTR</sequence>
<comment type="caution">
    <text evidence="3">The sequence shown here is derived from an EMBL/GenBank/DDBJ whole genome shotgun (WGS) entry which is preliminary data.</text>
</comment>
<dbReference type="EMBL" id="JBHSJB010000018">
    <property type="protein sequence ID" value="MFC5056266.1"/>
    <property type="molecule type" value="Genomic_DNA"/>
</dbReference>
<dbReference type="RefSeq" id="WP_344040686.1">
    <property type="nucleotide sequence ID" value="NZ_BAAAKE010000024.1"/>
</dbReference>
<evidence type="ECO:0000256" key="1">
    <source>
        <dbReference type="SAM" id="MobiDB-lite"/>
    </source>
</evidence>
<evidence type="ECO:0000259" key="2">
    <source>
        <dbReference type="Pfam" id="PF05050"/>
    </source>
</evidence>
<dbReference type="PANTHER" id="PTHR34203:SF15">
    <property type="entry name" value="SLL1173 PROTEIN"/>
    <property type="match status" value="1"/>
</dbReference>
<dbReference type="InterPro" id="IPR006342">
    <property type="entry name" value="FkbM_mtfrase"/>
</dbReference>
<protein>
    <submittedName>
        <fullName evidence="3">FkbM family methyltransferase</fullName>
    </submittedName>
</protein>
<dbReference type="InterPro" id="IPR029063">
    <property type="entry name" value="SAM-dependent_MTases_sf"/>
</dbReference>
<evidence type="ECO:0000313" key="3">
    <source>
        <dbReference type="EMBL" id="MFC5056266.1"/>
    </source>
</evidence>
<dbReference type="SUPFAM" id="SSF53335">
    <property type="entry name" value="S-adenosyl-L-methionine-dependent methyltransferases"/>
    <property type="match status" value="1"/>
</dbReference>
<name>A0ABV9Y143_9PSEU</name>
<gene>
    <name evidence="3" type="ORF">ACFPFM_21215</name>
</gene>
<keyword evidence="3" id="KW-0489">Methyltransferase</keyword>